<dbReference type="GO" id="GO:0006396">
    <property type="term" value="P:RNA processing"/>
    <property type="evidence" value="ECO:0007669"/>
    <property type="project" value="InterPro"/>
</dbReference>
<dbReference type="AlphaFoldDB" id="A0A2N1PQD4"/>
<dbReference type="HAMAP" id="MF_01595">
    <property type="entry name" value="PNPase"/>
    <property type="match status" value="1"/>
</dbReference>
<evidence type="ECO:0000256" key="5">
    <source>
        <dbReference type="ARBA" id="ARBA00022695"/>
    </source>
</evidence>
<evidence type="ECO:0000256" key="4">
    <source>
        <dbReference type="ARBA" id="ARBA00022679"/>
    </source>
</evidence>
<dbReference type="SMART" id="SM00316">
    <property type="entry name" value="S1"/>
    <property type="match status" value="1"/>
</dbReference>
<dbReference type="SUPFAM" id="SSF50249">
    <property type="entry name" value="Nucleic acid-binding proteins"/>
    <property type="match status" value="1"/>
</dbReference>
<keyword evidence="4 9" id="KW-0808">Transferase</keyword>
<dbReference type="SUPFAM" id="SSF54211">
    <property type="entry name" value="Ribosomal protein S5 domain 2-like"/>
    <property type="match status" value="2"/>
</dbReference>
<organism evidence="12 13">
    <name type="scientific">Candidatus Wallbacteria bacterium HGW-Wallbacteria-1</name>
    <dbReference type="NCBI Taxonomy" id="2013854"/>
    <lineage>
        <taxon>Bacteria</taxon>
        <taxon>Candidatus Walliibacteriota</taxon>
    </lineage>
</organism>
<dbReference type="InterPro" id="IPR003029">
    <property type="entry name" value="S1_domain"/>
</dbReference>
<reference evidence="12 13" key="1">
    <citation type="journal article" date="2017" name="ISME J.">
        <title>Potential for microbial H2 and metal transformations associated with novel bacteria and archaea in deep terrestrial subsurface sediments.</title>
        <authorList>
            <person name="Hernsdorf A.W."/>
            <person name="Amano Y."/>
            <person name="Miyakawa K."/>
            <person name="Ise K."/>
            <person name="Suzuki Y."/>
            <person name="Anantharaman K."/>
            <person name="Probst A."/>
            <person name="Burstein D."/>
            <person name="Thomas B.C."/>
            <person name="Banfield J.F."/>
        </authorList>
    </citation>
    <scope>NUCLEOTIDE SEQUENCE [LARGE SCALE GENOMIC DNA]</scope>
    <source>
        <strain evidence="12">HGW-Wallbacteria-1</strain>
    </source>
</reference>
<feature type="domain" description="S1 motif" evidence="11">
    <location>
        <begin position="622"/>
        <end position="690"/>
    </location>
</feature>
<dbReference type="InterPro" id="IPR036612">
    <property type="entry name" value="KH_dom_type_1_sf"/>
</dbReference>
<dbReference type="InterPro" id="IPR004087">
    <property type="entry name" value="KH_dom"/>
</dbReference>
<dbReference type="FunFam" id="3.30.1370.10:FF:000001">
    <property type="entry name" value="Polyribonucleotide nucleotidyltransferase"/>
    <property type="match status" value="1"/>
</dbReference>
<dbReference type="Pfam" id="PF03726">
    <property type="entry name" value="PNPase"/>
    <property type="match status" value="1"/>
</dbReference>
<dbReference type="CDD" id="cd04472">
    <property type="entry name" value="S1_PNPase"/>
    <property type="match status" value="1"/>
</dbReference>
<evidence type="ECO:0000256" key="10">
    <source>
        <dbReference type="SAM" id="MobiDB-lite"/>
    </source>
</evidence>
<keyword evidence="3 9" id="KW-0963">Cytoplasm</keyword>
<evidence type="ECO:0000256" key="8">
    <source>
        <dbReference type="ARBA" id="ARBA00022884"/>
    </source>
</evidence>
<dbReference type="InterPro" id="IPR036345">
    <property type="entry name" value="ExoRNase_PH_dom2_sf"/>
</dbReference>
<dbReference type="InterPro" id="IPR027408">
    <property type="entry name" value="PNPase/RNase_PH_dom_sf"/>
</dbReference>
<feature type="region of interest" description="Disordered" evidence="10">
    <location>
        <begin position="690"/>
        <end position="731"/>
    </location>
</feature>
<evidence type="ECO:0000313" key="12">
    <source>
        <dbReference type="EMBL" id="PKK90550.1"/>
    </source>
</evidence>
<dbReference type="SUPFAM" id="SSF55666">
    <property type="entry name" value="Ribonuclease PH domain 2-like"/>
    <property type="match status" value="2"/>
</dbReference>
<dbReference type="Pfam" id="PF01138">
    <property type="entry name" value="RNase_PH"/>
    <property type="match status" value="2"/>
</dbReference>
<evidence type="ECO:0000256" key="7">
    <source>
        <dbReference type="ARBA" id="ARBA00022842"/>
    </source>
</evidence>
<dbReference type="EC" id="2.7.7.8" evidence="9"/>
<evidence type="ECO:0000313" key="13">
    <source>
        <dbReference type="Proteomes" id="UP000233256"/>
    </source>
</evidence>
<dbReference type="GO" id="GO:0000175">
    <property type="term" value="F:3'-5'-RNA exonuclease activity"/>
    <property type="evidence" value="ECO:0007669"/>
    <property type="project" value="TreeGrafter"/>
</dbReference>
<evidence type="ECO:0000256" key="3">
    <source>
        <dbReference type="ARBA" id="ARBA00022490"/>
    </source>
</evidence>
<dbReference type="InterPro" id="IPR004088">
    <property type="entry name" value="KH_dom_type_1"/>
</dbReference>
<name>A0A2N1PQD4_9BACT</name>
<comment type="catalytic activity">
    <reaction evidence="9">
        <text>RNA(n+1) + phosphate = RNA(n) + a ribonucleoside 5'-diphosphate</text>
        <dbReference type="Rhea" id="RHEA:22096"/>
        <dbReference type="Rhea" id="RHEA-COMP:14527"/>
        <dbReference type="Rhea" id="RHEA-COMP:17342"/>
        <dbReference type="ChEBI" id="CHEBI:43474"/>
        <dbReference type="ChEBI" id="CHEBI:57930"/>
        <dbReference type="ChEBI" id="CHEBI:140395"/>
        <dbReference type="EC" id="2.7.7.8"/>
    </reaction>
</comment>
<sequence>MGHVEIVVGGRSLTIETGKLAKQAHGSALVRYGDTVVLVTTCGATEAREGADFLPLTVEYKEKTYAAGKIPGGFFKREGRPTTYETLSSRLIDRSIRPLFPDGYNMETQVVALVLSADKENAPEIPALIGTSAALCLSDIPYTTPIAGVKMGYIDGQFIVNPVSSQLDESLLELTVAGTSDAVCMVESGAMELSEDVMLEAIMLAHEEIKKIIAVQEKLIAECGKAKREFVARKIDAQLESDVESSCETRVSEILHSVREKKEREIALDEIRDQVIEKFYNPETDDALKLTDIKTIFHDLEKKLVRHMILDEGIRADGRKTTEIRQIDSEVQILPRTHGSALFTRGQTQSLGVVTLGSSKDEQSVENLVQDIKEKFFLHYNFPPFATGEARMMRSPGRREIGHGNLAFRALKPVIPDPQDFPYTIRVVSEILESNGSSSMATICSGSLAMMDAGVPLKADVSGIAMGLIAEDGKFAVLSDILGMEDHLGDMDFKVAGTVNGVTALQMDIKIKGLPIEIMKKALAQAKEGRLHILNCMRKALTTHKTELSEFAPRIHSMRIDPEKIGTVIGPGGKMIRSIIEATGVEIDIANDGTVNIFTLDAAMCRKAVGMIEGLTAEVEVGKIYEGKVVRVTNFGAFVEVLPGKDGLVHISELDHYRVNKVTDIINVGDQVMVKVTEIDDLGRVNLSRKAIIPRPEGTSDRPERSGEEGGRDDRNRDDRSRGPRDGRRRD</sequence>
<dbReference type="NCBIfam" id="TIGR03591">
    <property type="entry name" value="polynuc_phos"/>
    <property type="match status" value="1"/>
</dbReference>
<dbReference type="CDD" id="cd11364">
    <property type="entry name" value="RNase_PH_PNPase_2"/>
    <property type="match status" value="1"/>
</dbReference>
<evidence type="ECO:0000256" key="2">
    <source>
        <dbReference type="ARBA" id="ARBA00007404"/>
    </source>
</evidence>
<evidence type="ECO:0000259" key="11">
    <source>
        <dbReference type="PROSITE" id="PS50126"/>
    </source>
</evidence>
<dbReference type="InterPro" id="IPR012162">
    <property type="entry name" value="PNPase"/>
</dbReference>
<dbReference type="InterPro" id="IPR015848">
    <property type="entry name" value="PNPase_PH_RNA-bd_bac/org-type"/>
</dbReference>
<gene>
    <name evidence="9 12" type="primary">pnp</name>
    <name evidence="12" type="ORF">CVV64_09315</name>
</gene>
<dbReference type="PROSITE" id="PS50084">
    <property type="entry name" value="KH_TYPE_1"/>
    <property type="match status" value="1"/>
</dbReference>
<keyword evidence="5 9" id="KW-0548">Nucleotidyltransferase</keyword>
<dbReference type="InterPro" id="IPR001247">
    <property type="entry name" value="ExoRNase_PH_dom1"/>
</dbReference>
<dbReference type="GO" id="GO:0004654">
    <property type="term" value="F:polyribonucleotide nucleotidyltransferase activity"/>
    <property type="evidence" value="ECO:0007669"/>
    <property type="project" value="UniProtKB-UniRule"/>
</dbReference>
<comment type="similarity">
    <text evidence="2 9">Belongs to the polyribonucleotide nucleotidyltransferase family.</text>
</comment>
<dbReference type="GO" id="GO:0000287">
    <property type="term" value="F:magnesium ion binding"/>
    <property type="evidence" value="ECO:0007669"/>
    <property type="project" value="UniProtKB-UniRule"/>
</dbReference>
<feature type="binding site" evidence="9">
    <location>
        <position position="492"/>
    </location>
    <ligand>
        <name>Mg(2+)</name>
        <dbReference type="ChEBI" id="CHEBI:18420"/>
    </ligand>
</feature>
<dbReference type="FunFam" id="3.30.230.70:FF:000002">
    <property type="entry name" value="Polyribonucleotide nucleotidyltransferase"/>
    <property type="match status" value="1"/>
</dbReference>
<feature type="binding site" evidence="9">
    <location>
        <position position="486"/>
    </location>
    <ligand>
        <name>Mg(2+)</name>
        <dbReference type="ChEBI" id="CHEBI:18420"/>
    </ligand>
</feature>
<dbReference type="GO" id="GO:0005829">
    <property type="term" value="C:cytosol"/>
    <property type="evidence" value="ECO:0007669"/>
    <property type="project" value="TreeGrafter"/>
</dbReference>
<dbReference type="Proteomes" id="UP000233256">
    <property type="component" value="Unassembled WGS sequence"/>
</dbReference>
<keyword evidence="7 9" id="KW-0460">Magnesium</keyword>
<dbReference type="FunFam" id="3.30.230.70:FF:000001">
    <property type="entry name" value="Polyribonucleotide nucleotidyltransferase"/>
    <property type="match status" value="1"/>
</dbReference>
<dbReference type="InterPro" id="IPR012340">
    <property type="entry name" value="NA-bd_OB-fold"/>
</dbReference>
<comment type="caution">
    <text evidence="12">The sequence shown here is derived from an EMBL/GenBank/DDBJ whole genome shotgun (WGS) entry which is preliminary data.</text>
</comment>
<evidence type="ECO:0000256" key="9">
    <source>
        <dbReference type="HAMAP-Rule" id="MF_01595"/>
    </source>
</evidence>
<protein>
    <recommendedName>
        <fullName evidence="9">Polyribonucleotide nucleotidyltransferase</fullName>
        <ecNumber evidence="9">2.7.7.8</ecNumber>
    </recommendedName>
    <alternativeName>
        <fullName evidence="9">Polynucleotide phosphorylase</fullName>
        <shortName evidence="9">PNPase</shortName>
    </alternativeName>
</protein>
<dbReference type="NCBIfam" id="NF008805">
    <property type="entry name" value="PRK11824.1"/>
    <property type="match status" value="1"/>
</dbReference>
<dbReference type="Pfam" id="PF00013">
    <property type="entry name" value="KH_1"/>
    <property type="match status" value="1"/>
</dbReference>
<dbReference type="InterPro" id="IPR015847">
    <property type="entry name" value="ExoRNase_PH_dom2"/>
</dbReference>
<dbReference type="Pfam" id="PF03725">
    <property type="entry name" value="RNase_PH_C"/>
    <property type="match status" value="1"/>
</dbReference>
<feature type="compositionally biased region" description="Basic and acidic residues" evidence="10">
    <location>
        <begin position="698"/>
        <end position="731"/>
    </location>
</feature>
<evidence type="ECO:0000256" key="1">
    <source>
        <dbReference type="ARBA" id="ARBA00004496"/>
    </source>
</evidence>
<keyword evidence="8 9" id="KW-0694">RNA-binding</keyword>
<dbReference type="Gene3D" id="3.30.1370.10">
    <property type="entry name" value="K Homology domain, type 1"/>
    <property type="match status" value="1"/>
</dbReference>
<dbReference type="PANTHER" id="PTHR11252:SF0">
    <property type="entry name" value="POLYRIBONUCLEOTIDE NUCLEOTIDYLTRANSFERASE 1, MITOCHONDRIAL"/>
    <property type="match status" value="1"/>
</dbReference>
<dbReference type="SUPFAM" id="SSF54791">
    <property type="entry name" value="Eukaryotic type KH-domain (KH-domain type I)"/>
    <property type="match status" value="1"/>
</dbReference>
<comment type="function">
    <text evidence="9">Involved in mRNA degradation. Catalyzes the phosphorolysis of single-stranded polyribonucleotides processively in the 3'- to 5'-direction.</text>
</comment>
<evidence type="ECO:0000256" key="6">
    <source>
        <dbReference type="ARBA" id="ARBA00022723"/>
    </source>
</evidence>
<dbReference type="PROSITE" id="PS50126">
    <property type="entry name" value="S1"/>
    <property type="match status" value="1"/>
</dbReference>
<dbReference type="InterPro" id="IPR020568">
    <property type="entry name" value="Ribosomal_Su5_D2-typ_SF"/>
</dbReference>
<dbReference type="Pfam" id="PF00575">
    <property type="entry name" value="S1"/>
    <property type="match status" value="1"/>
</dbReference>
<dbReference type="CDD" id="cd11363">
    <property type="entry name" value="RNase_PH_PNPase_1"/>
    <property type="match status" value="1"/>
</dbReference>
<accession>A0A2N1PQD4</accession>
<dbReference type="CDD" id="cd02393">
    <property type="entry name" value="KH-I_PNPase"/>
    <property type="match status" value="1"/>
</dbReference>
<dbReference type="Gene3D" id="3.30.230.70">
    <property type="entry name" value="GHMP Kinase, N-terminal domain"/>
    <property type="match status" value="2"/>
</dbReference>
<dbReference type="Gene3D" id="2.40.50.140">
    <property type="entry name" value="Nucleic acid-binding proteins"/>
    <property type="match status" value="1"/>
</dbReference>
<comment type="subcellular location">
    <subcellularLocation>
        <location evidence="1 9">Cytoplasm</location>
    </subcellularLocation>
</comment>
<dbReference type="GO" id="GO:0006402">
    <property type="term" value="P:mRNA catabolic process"/>
    <property type="evidence" value="ECO:0007669"/>
    <property type="project" value="UniProtKB-UniRule"/>
</dbReference>
<comment type="cofactor">
    <cofactor evidence="9">
        <name>Mg(2+)</name>
        <dbReference type="ChEBI" id="CHEBI:18420"/>
    </cofactor>
</comment>
<proteinExistence type="inferred from homology"/>
<dbReference type="SMART" id="SM00322">
    <property type="entry name" value="KH"/>
    <property type="match status" value="1"/>
</dbReference>
<dbReference type="PANTHER" id="PTHR11252">
    <property type="entry name" value="POLYRIBONUCLEOTIDE NUCLEOTIDYLTRANSFERASE"/>
    <property type="match status" value="1"/>
</dbReference>
<dbReference type="FunFam" id="2.40.50.140:FF:000023">
    <property type="entry name" value="Polyribonucleotide nucleotidyltransferase"/>
    <property type="match status" value="1"/>
</dbReference>
<dbReference type="EMBL" id="PGXC01000005">
    <property type="protein sequence ID" value="PKK90550.1"/>
    <property type="molecule type" value="Genomic_DNA"/>
</dbReference>
<keyword evidence="6 9" id="KW-0479">Metal-binding</keyword>
<dbReference type="PIRSF" id="PIRSF005499">
    <property type="entry name" value="PNPase"/>
    <property type="match status" value="1"/>
</dbReference>
<dbReference type="GO" id="GO:0003723">
    <property type="term" value="F:RNA binding"/>
    <property type="evidence" value="ECO:0007669"/>
    <property type="project" value="UniProtKB-UniRule"/>
</dbReference>